<evidence type="ECO:0000313" key="3">
    <source>
        <dbReference type="Proteomes" id="UP000292564"/>
    </source>
</evidence>
<dbReference type="PANTHER" id="PTHR38011">
    <property type="entry name" value="DIHYDROFOLATE REDUCTASE FAMILY PROTEIN (AFU_ORTHOLOGUE AFUA_8G06820)"/>
    <property type="match status" value="1"/>
</dbReference>
<keyword evidence="3" id="KW-1185">Reference proteome</keyword>
<reference evidence="2 3" key="1">
    <citation type="submission" date="2019-02" db="EMBL/GenBank/DDBJ databases">
        <title>Sequencing the genomes of 1000 actinobacteria strains.</title>
        <authorList>
            <person name="Klenk H.-P."/>
        </authorList>
    </citation>
    <scope>NUCLEOTIDE SEQUENCE [LARGE SCALE GENOMIC DNA]</scope>
    <source>
        <strain evidence="2 3">DSM 45162</strain>
    </source>
</reference>
<dbReference type="RefSeq" id="WP_130512560.1">
    <property type="nucleotide sequence ID" value="NZ_SHKY01000001.1"/>
</dbReference>
<gene>
    <name evidence="2" type="ORF">EV385_6109</name>
</gene>
<name>A0A4Q7ZUB5_9ACTN</name>
<dbReference type="EMBL" id="SHKY01000001">
    <property type="protein sequence ID" value="RZU54169.1"/>
    <property type="molecule type" value="Genomic_DNA"/>
</dbReference>
<proteinExistence type="predicted"/>
<sequence>MRKLVYYVAATLDGFIAAPDGSWDFFGAPDPGLMAYVTARYPETLPTAVREQLGATGPAQVFDTVVMGRGTYEPALAAGVTSPYAHLDQYVFSRTLDPATDPAVTVVADDPAPYLRELKQRPGKDIWLCGGGALAAALRDEIDEFVIKLNPVLAGGGVPLVGGPFDGRPLTLLDTTALDGSGVLVLRYGVAPR</sequence>
<dbReference type="Gene3D" id="3.40.430.10">
    <property type="entry name" value="Dihydrofolate Reductase, subunit A"/>
    <property type="match status" value="1"/>
</dbReference>
<protein>
    <submittedName>
        <fullName evidence="2">Dihydrofolate reductase</fullName>
    </submittedName>
</protein>
<dbReference type="InterPro" id="IPR002734">
    <property type="entry name" value="RibDG_C"/>
</dbReference>
<dbReference type="GO" id="GO:0008703">
    <property type="term" value="F:5-amino-6-(5-phosphoribosylamino)uracil reductase activity"/>
    <property type="evidence" value="ECO:0007669"/>
    <property type="project" value="InterPro"/>
</dbReference>
<dbReference type="PANTHER" id="PTHR38011:SF11">
    <property type="entry name" value="2,5-DIAMINO-6-RIBOSYLAMINO-4(3H)-PYRIMIDINONE 5'-PHOSPHATE REDUCTASE"/>
    <property type="match status" value="1"/>
</dbReference>
<evidence type="ECO:0000259" key="1">
    <source>
        <dbReference type="Pfam" id="PF01872"/>
    </source>
</evidence>
<feature type="domain" description="Bacterial bifunctional deaminase-reductase C-terminal" evidence="1">
    <location>
        <begin position="3"/>
        <end position="174"/>
    </location>
</feature>
<comment type="caution">
    <text evidence="2">The sequence shown here is derived from an EMBL/GenBank/DDBJ whole genome shotgun (WGS) entry which is preliminary data.</text>
</comment>
<dbReference type="Proteomes" id="UP000292564">
    <property type="component" value="Unassembled WGS sequence"/>
</dbReference>
<dbReference type="InterPro" id="IPR024072">
    <property type="entry name" value="DHFR-like_dom_sf"/>
</dbReference>
<dbReference type="Pfam" id="PF01872">
    <property type="entry name" value="RibD_C"/>
    <property type="match status" value="1"/>
</dbReference>
<dbReference type="AlphaFoldDB" id="A0A4Q7ZUB5"/>
<dbReference type="SUPFAM" id="SSF53597">
    <property type="entry name" value="Dihydrofolate reductase-like"/>
    <property type="match status" value="1"/>
</dbReference>
<dbReference type="OrthoDB" id="195113at2"/>
<dbReference type="InterPro" id="IPR050765">
    <property type="entry name" value="Riboflavin_Biosynth_HTPR"/>
</dbReference>
<accession>A0A4Q7ZUB5</accession>
<organism evidence="2 3">
    <name type="scientific">Krasilnikovia cinnamomea</name>
    <dbReference type="NCBI Taxonomy" id="349313"/>
    <lineage>
        <taxon>Bacteria</taxon>
        <taxon>Bacillati</taxon>
        <taxon>Actinomycetota</taxon>
        <taxon>Actinomycetes</taxon>
        <taxon>Micromonosporales</taxon>
        <taxon>Micromonosporaceae</taxon>
        <taxon>Krasilnikovia</taxon>
    </lineage>
</organism>
<evidence type="ECO:0000313" key="2">
    <source>
        <dbReference type="EMBL" id="RZU54169.1"/>
    </source>
</evidence>
<dbReference type="GO" id="GO:0009231">
    <property type="term" value="P:riboflavin biosynthetic process"/>
    <property type="evidence" value="ECO:0007669"/>
    <property type="project" value="InterPro"/>
</dbReference>